<reference evidence="9" key="1">
    <citation type="submission" date="2018-04" db="EMBL/GenBank/DDBJ databases">
        <title>Draft genome sequence of the Candidatus Spirobacillus cienkowskii, a pathogen of freshwater Daphnia species, reconstructed from hemolymph metagenomic reads.</title>
        <authorList>
            <person name="Bresciani L."/>
            <person name="Lemos L.N."/>
            <person name="Wale N."/>
            <person name="Lin J.Y."/>
            <person name="Fernandes G.R."/>
            <person name="Duffy M.A."/>
            <person name="Rodrigues J.M."/>
        </authorList>
    </citation>
    <scope>NUCLEOTIDE SEQUENCE [LARGE SCALE GENOMIC DNA]</scope>
    <source>
        <strain evidence="9">Binning01</strain>
    </source>
</reference>
<evidence type="ECO:0000256" key="4">
    <source>
        <dbReference type="ARBA" id="ARBA00023237"/>
    </source>
</evidence>
<dbReference type="InterPro" id="IPR036737">
    <property type="entry name" value="OmpA-like_sf"/>
</dbReference>
<dbReference type="PROSITE" id="PS51123">
    <property type="entry name" value="OMPA_2"/>
    <property type="match status" value="1"/>
</dbReference>
<dbReference type="GO" id="GO:0009279">
    <property type="term" value="C:cell outer membrane"/>
    <property type="evidence" value="ECO:0007669"/>
    <property type="project" value="UniProtKB-SubCell"/>
</dbReference>
<feature type="chain" id="PRO_5016703824" description="Peptidoglycan-associated lipoprotein" evidence="7">
    <location>
        <begin position="24"/>
        <end position="165"/>
    </location>
</feature>
<dbReference type="InterPro" id="IPR006665">
    <property type="entry name" value="OmpA-like"/>
</dbReference>
<dbReference type="PROSITE" id="PS51257">
    <property type="entry name" value="PROKAR_LIPOPROTEIN"/>
    <property type="match status" value="1"/>
</dbReference>
<organism evidence="9 10">
    <name type="scientific">Spirobacillus cienkowskii</name>
    <dbReference type="NCBI Taxonomy" id="495820"/>
    <lineage>
        <taxon>Bacteria</taxon>
        <taxon>Pseudomonadati</taxon>
        <taxon>Bdellovibrionota</taxon>
        <taxon>Oligoflexia</taxon>
        <taxon>Silvanigrellales</taxon>
        <taxon>Spirobacillus</taxon>
    </lineage>
</organism>
<comment type="subcellular location">
    <subcellularLocation>
        <location evidence="6">Cell outer membrane</location>
        <topology evidence="6">Lipid-anchor</topology>
    </subcellularLocation>
</comment>
<dbReference type="PANTHER" id="PTHR30329:SF21">
    <property type="entry name" value="LIPOPROTEIN YIAD-RELATED"/>
    <property type="match status" value="1"/>
</dbReference>
<dbReference type="Proteomes" id="UP000253934">
    <property type="component" value="Unassembled WGS sequence"/>
</dbReference>
<protein>
    <recommendedName>
        <fullName evidence="6">Peptidoglycan-associated lipoprotein</fullName>
        <shortName evidence="6">PAL</shortName>
    </recommendedName>
</protein>
<dbReference type="SUPFAM" id="SSF103088">
    <property type="entry name" value="OmpA-like"/>
    <property type="match status" value="1"/>
</dbReference>
<evidence type="ECO:0000256" key="5">
    <source>
        <dbReference type="ARBA" id="ARBA00023288"/>
    </source>
</evidence>
<dbReference type="Pfam" id="PF00691">
    <property type="entry name" value="OmpA"/>
    <property type="match status" value="1"/>
</dbReference>
<evidence type="ECO:0000256" key="1">
    <source>
        <dbReference type="ARBA" id="ARBA00022729"/>
    </source>
</evidence>
<dbReference type="PANTHER" id="PTHR30329">
    <property type="entry name" value="STATOR ELEMENT OF FLAGELLAR MOTOR COMPLEX"/>
    <property type="match status" value="1"/>
</dbReference>
<gene>
    <name evidence="6" type="primary">pal</name>
    <name evidence="9" type="ORF">DCC88_06040</name>
</gene>
<dbReference type="InterPro" id="IPR006664">
    <property type="entry name" value="OMP_bac"/>
</dbReference>
<evidence type="ECO:0000256" key="6">
    <source>
        <dbReference type="HAMAP-Rule" id="MF_02204"/>
    </source>
</evidence>
<accession>A0A369KU56</accession>
<comment type="caution">
    <text evidence="9">The sequence shown here is derived from an EMBL/GenBank/DDBJ whole genome shotgun (WGS) entry which is preliminary data.</text>
</comment>
<sequence length="165" mass="17937">MELPMKISKIIACSSIISLAVIASSCSSTNTASGTKPATSGSESTAKVATQTPDSSLILKTIYFDFNKYVIREDQKDSAMQIAEKLKSSSSLEIQIQGNTDDRGSTEYNIALGQKRAQALKNFLISNGVQNNIETISFGKERPAVKGNNEDAWAKNRRDDIVKLK</sequence>
<keyword evidence="5 6" id="KW-0449">Lipoprotein</keyword>
<dbReference type="InterPro" id="IPR050330">
    <property type="entry name" value="Bact_OuterMem_StrucFunc"/>
</dbReference>
<dbReference type="GO" id="GO:0051301">
    <property type="term" value="P:cell division"/>
    <property type="evidence" value="ECO:0007669"/>
    <property type="project" value="InterPro"/>
</dbReference>
<keyword evidence="4 6" id="KW-0998">Cell outer membrane</keyword>
<dbReference type="EMBL" id="QOVW01000064">
    <property type="protein sequence ID" value="RDB36235.1"/>
    <property type="molecule type" value="Genomic_DNA"/>
</dbReference>
<dbReference type="AlphaFoldDB" id="A0A369KU56"/>
<evidence type="ECO:0000259" key="8">
    <source>
        <dbReference type="PROSITE" id="PS51123"/>
    </source>
</evidence>
<comment type="similarity">
    <text evidence="6">Belongs to the Pal lipoprotein family.</text>
</comment>
<proteinExistence type="inferred from homology"/>
<evidence type="ECO:0000256" key="3">
    <source>
        <dbReference type="ARBA" id="ARBA00023139"/>
    </source>
</evidence>
<keyword evidence="10" id="KW-1185">Reference proteome</keyword>
<evidence type="ECO:0000256" key="7">
    <source>
        <dbReference type="SAM" id="SignalP"/>
    </source>
</evidence>
<evidence type="ECO:0000313" key="9">
    <source>
        <dbReference type="EMBL" id="RDB36235.1"/>
    </source>
</evidence>
<dbReference type="PRINTS" id="PR01021">
    <property type="entry name" value="OMPADOMAIN"/>
</dbReference>
<evidence type="ECO:0000256" key="2">
    <source>
        <dbReference type="ARBA" id="ARBA00023136"/>
    </source>
</evidence>
<keyword evidence="1 6" id="KW-0732">Signal</keyword>
<dbReference type="InterPro" id="IPR039001">
    <property type="entry name" value="Pal"/>
</dbReference>
<keyword evidence="3 6" id="KW-0564">Palmitate</keyword>
<feature type="domain" description="OmpA-like" evidence="8">
    <location>
        <begin position="51"/>
        <end position="165"/>
    </location>
</feature>
<keyword evidence="2 6" id="KW-0472">Membrane</keyword>
<name>A0A369KU56_9BACT</name>
<feature type="signal peptide" evidence="7">
    <location>
        <begin position="1"/>
        <end position="23"/>
    </location>
</feature>
<dbReference type="CDD" id="cd07185">
    <property type="entry name" value="OmpA_C-like"/>
    <property type="match status" value="1"/>
</dbReference>
<dbReference type="Gene3D" id="3.30.1330.60">
    <property type="entry name" value="OmpA-like domain"/>
    <property type="match status" value="1"/>
</dbReference>
<dbReference type="HAMAP" id="MF_02204">
    <property type="entry name" value="Pal"/>
    <property type="match status" value="1"/>
</dbReference>
<evidence type="ECO:0000313" key="10">
    <source>
        <dbReference type="Proteomes" id="UP000253934"/>
    </source>
</evidence>